<dbReference type="InterPro" id="IPR008638">
    <property type="entry name" value="FhaB/CdiA-like_TPS"/>
</dbReference>
<sequence length="1292" mass="131968">MKLARLLLLVSASVSSVATAQNSVQPAVPDQPPNVIAGSATFAVDTTGTVRTVTQTTNRAFLDWSSLNVPQDHTLRFDQPDATAITLNRVTGNSGSVIDGLIEANGQVWILNPNGVFISPTGRVTTAGFLASTGNISHTDFMADTEQFFIGNGSSSASIINQGIITNSLGYTILNAAKIQNTGQIGAHRGTVLLASVDNLSVSFDEGRLISYELSNNSSIPATFRDIANTGTITANGGLVALSMASALGAISSVINVEGLIEAKSVGSANGDITLDSSPNGALTIKGTVTVEGTQADEVGGVITARGALVTIEPDARLNADGKAGGGEITLTAAPAAGTGFDLFAPGSEEVSFNPEFTNLSIPQRDILANGSLASVAIRQGSLLTASATELGAGGFILVDANDSLGLAAKIGGQVRANGAGSQGDGGEIALGGFYLDIEGADLQAAGGSPLSTPGIVELTAASIDVVGQLTQATPNVLAWQSSANLPFYDPAVLQSLDVGDLEIAEAVPIGFNFLYFGETYDSVEVSYAGLAAFESLNGNPLCCEGPPLETGNIPPAILGLWTDLGIDREPGSNTVSIPSGRPLFGTFNLPDGQQEFVLQWRNVPAFPNVGTGNTFEIRIRESGDVILNYDGLDVPDRSVTGGLKGRTINDSFELFHQSFQSKTDVLSQISQTSSIFTQADPISQISGQSIDNILNGGTNFSINAKDFTSANSANFSIGNVNIATPSSLSFPLTGPARQIFVTADKNIRIEGDQAFSGPVAIGLAADVNQDGVGGTIRLGGNIIDASLINIFGDVLLTGSREIRALGDILIQGDILTAPESAGSQIILDAQGSLTVTGLLGDSALTFAGLRSNDLDVNALSANEIEIDVLGAGVMSGPISATLLSKFGPGSLTLTGNNSALGDLRIASGRLLAPGAASIGTGTIDFDAGSLEFTDLSPITLSNPIVVQQSAELAFAGPGTIAGTINSFSDGIGDFDVKVGGDLTFAGEIGTSQLLNGIFATAQGRITLGTDAMLAASDVIQLLGFGGFTNLSPRTDALASGEWFVWSGNPNPFAGNTPDITGALQHDWRFYGISEAQVRGEAPPPDRPIGANGLGYSFAPVLTPQMVGNLSKSYDGTRDFPTTQISLNFVGLVNGDIKNDASIASILADVSGISASQATLAGIAASFTDTSGKPVFGYQFTPTITAPASILPRPLLASLIGSVSRDYDGTTAALLSGGNYALDGLVAGETITVTQTAGAFATPNVGSDLSVSTSLTSNDFVGGSGTDLANYLLPVTASGAIGSILPRPLLAS</sequence>
<evidence type="ECO:0000256" key="1">
    <source>
        <dbReference type="SAM" id="SignalP"/>
    </source>
</evidence>
<organism evidence="3 4">
    <name type="scientific">Erythrobacter sanguineus</name>
    <dbReference type="NCBI Taxonomy" id="198312"/>
    <lineage>
        <taxon>Bacteria</taxon>
        <taxon>Pseudomonadati</taxon>
        <taxon>Pseudomonadota</taxon>
        <taxon>Alphaproteobacteria</taxon>
        <taxon>Sphingomonadales</taxon>
        <taxon>Erythrobacteraceae</taxon>
        <taxon>Erythrobacter/Porphyrobacter group</taxon>
        <taxon>Erythrobacter</taxon>
    </lineage>
</organism>
<dbReference type="InterPro" id="IPR050909">
    <property type="entry name" value="Bact_Autotransporter_VF"/>
</dbReference>
<dbReference type="STRING" id="198312.SAMN02745193_02736"/>
<dbReference type="NCBIfam" id="TIGR01901">
    <property type="entry name" value="adhes_NPXG"/>
    <property type="match status" value="1"/>
</dbReference>
<protein>
    <submittedName>
        <fullName evidence="3">Filamentous hemagglutinin family N-terminal domain-containing protein</fullName>
    </submittedName>
</protein>
<proteinExistence type="predicted"/>
<dbReference type="InterPro" id="IPR012334">
    <property type="entry name" value="Pectin_lyas_fold"/>
</dbReference>
<dbReference type="Pfam" id="PF05860">
    <property type="entry name" value="TPS"/>
    <property type="match status" value="1"/>
</dbReference>
<gene>
    <name evidence="3" type="ORF">SAMN02745193_02736</name>
</gene>
<dbReference type="InterPro" id="IPR041248">
    <property type="entry name" value="YDG"/>
</dbReference>
<dbReference type="SUPFAM" id="SSF51126">
    <property type="entry name" value="Pectin lyase-like"/>
    <property type="match status" value="1"/>
</dbReference>
<feature type="chain" id="PRO_5012590841" evidence="1">
    <location>
        <begin position="21"/>
        <end position="1292"/>
    </location>
</feature>
<dbReference type="PANTHER" id="PTHR12338:SF5">
    <property type="entry name" value="ANTIGEN 43-RELATED"/>
    <property type="match status" value="1"/>
</dbReference>
<dbReference type="Proteomes" id="UP000184391">
    <property type="component" value="Unassembled WGS sequence"/>
</dbReference>
<feature type="non-terminal residue" evidence="3">
    <location>
        <position position="1292"/>
    </location>
</feature>
<reference evidence="4" key="1">
    <citation type="submission" date="2016-12" db="EMBL/GenBank/DDBJ databases">
        <authorList>
            <person name="Varghese N."/>
            <person name="Submissions S."/>
        </authorList>
    </citation>
    <scope>NUCLEOTIDE SEQUENCE [LARGE SCALE GENOMIC DNA]</scope>
    <source>
        <strain evidence="4">DSM 11032</strain>
    </source>
</reference>
<dbReference type="Gene3D" id="2.160.20.10">
    <property type="entry name" value="Single-stranded right-handed beta-helix, Pectin lyase-like"/>
    <property type="match status" value="1"/>
</dbReference>
<keyword evidence="4" id="KW-1185">Reference proteome</keyword>
<dbReference type="RefSeq" id="WP_143150320.1">
    <property type="nucleotide sequence ID" value="NZ_FRDF01000018.1"/>
</dbReference>
<dbReference type="EMBL" id="FRDF01000018">
    <property type="protein sequence ID" value="SHN64496.1"/>
    <property type="molecule type" value="Genomic_DNA"/>
</dbReference>
<feature type="domain" description="Filamentous haemagglutinin FhaB/tRNA nuclease CdiA-like TPS" evidence="2">
    <location>
        <begin position="28"/>
        <end position="140"/>
    </location>
</feature>
<dbReference type="Pfam" id="PF18657">
    <property type="entry name" value="YDG"/>
    <property type="match status" value="1"/>
</dbReference>
<accession>A0A1M7T184</accession>
<feature type="signal peptide" evidence="1">
    <location>
        <begin position="1"/>
        <end position="20"/>
    </location>
</feature>
<dbReference type="PANTHER" id="PTHR12338">
    <property type="entry name" value="AUTOTRANSPORTER"/>
    <property type="match status" value="1"/>
</dbReference>
<evidence type="ECO:0000313" key="3">
    <source>
        <dbReference type="EMBL" id="SHN64496.1"/>
    </source>
</evidence>
<dbReference type="InterPro" id="IPR011050">
    <property type="entry name" value="Pectin_lyase_fold/virulence"/>
</dbReference>
<evidence type="ECO:0000313" key="4">
    <source>
        <dbReference type="Proteomes" id="UP000184391"/>
    </source>
</evidence>
<evidence type="ECO:0000259" key="2">
    <source>
        <dbReference type="SMART" id="SM00912"/>
    </source>
</evidence>
<keyword evidence="1" id="KW-0732">Signal</keyword>
<dbReference type="SMART" id="SM00912">
    <property type="entry name" value="Haemagg_act"/>
    <property type="match status" value="1"/>
</dbReference>
<name>A0A1M7T184_9SPHN</name>